<dbReference type="Proteomes" id="UP001216579">
    <property type="component" value="Unassembled WGS sequence"/>
</dbReference>
<accession>A0ABT5ZFB6</accession>
<proteinExistence type="predicted"/>
<evidence type="ECO:0008006" key="4">
    <source>
        <dbReference type="Google" id="ProtNLM"/>
    </source>
</evidence>
<dbReference type="RefSeq" id="WP_276092293.1">
    <property type="nucleotide sequence ID" value="NZ_JARJBC010000002.1"/>
</dbReference>
<protein>
    <recommendedName>
        <fullName evidence="4">WXG100 family type VII secretion target</fullName>
    </recommendedName>
</protein>
<evidence type="ECO:0000313" key="2">
    <source>
        <dbReference type="EMBL" id="MDF3288515.1"/>
    </source>
</evidence>
<dbReference type="EMBL" id="JARJBC010000002">
    <property type="protein sequence ID" value="MDF3288515.1"/>
    <property type="molecule type" value="Genomic_DNA"/>
</dbReference>
<keyword evidence="3" id="KW-1185">Reference proteome</keyword>
<organism evidence="2 3">
    <name type="scientific">Streptomyces silvisoli</name>
    <dbReference type="NCBI Taxonomy" id="3034235"/>
    <lineage>
        <taxon>Bacteria</taxon>
        <taxon>Bacillati</taxon>
        <taxon>Actinomycetota</taxon>
        <taxon>Actinomycetes</taxon>
        <taxon>Kitasatosporales</taxon>
        <taxon>Streptomycetaceae</taxon>
        <taxon>Streptomyces</taxon>
    </lineage>
</organism>
<dbReference type="Gene3D" id="1.10.287.1060">
    <property type="entry name" value="ESAT-6-like"/>
    <property type="match status" value="1"/>
</dbReference>
<gene>
    <name evidence="2" type="ORF">P3G67_04605</name>
</gene>
<sequence length="118" mass="12232">MGGTPPDLHISTADLKSSAPTFHDQSKALGQAAATLKKKLDELGSPWGDDDSGKQFHASYGPSRTSVEKAVGILVQGLESISEAFKDMADGHSGNDHQVAAMFKKAAGLEHGDGKGGK</sequence>
<feature type="region of interest" description="Disordered" evidence="1">
    <location>
        <begin position="43"/>
        <end position="62"/>
    </location>
</feature>
<evidence type="ECO:0000313" key="3">
    <source>
        <dbReference type="Proteomes" id="UP001216579"/>
    </source>
</evidence>
<reference evidence="2 3" key="1">
    <citation type="submission" date="2023-03" db="EMBL/GenBank/DDBJ databases">
        <title>Draft genome sequence of Streptomyces sp. RB6PN23 isolated from peat swamp forest in Thailand.</title>
        <authorList>
            <person name="Klaysubun C."/>
            <person name="Duangmal K."/>
        </authorList>
    </citation>
    <scope>NUCLEOTIDE SEQUENCE [LARGE SCALE GENOMIC DNA]</scope>
    <source>
        <strain evidence="2 3">RB6PN23</strain>
    </source>
</reference>
<name>A0ABT5ZFB6_9ACTN</name>
<comment type="caution">
    <text evidence="2">The sequence shown here is derived from an EMBL/GenBank/DDBJ whole genome shotgun (WGS) entry which is preliminary data.</text>
</comment>
<evidence type="ECO:0000256" key="1">
    <source>
        <dbReference type="SAM" id="MobiDB-lite"/>
    </source>
</evidence>